<gene>
    <name evidence="1" type="ORF">T4B_8537</name>
</gene>
<accession>A0A0V1JF32</accession>
<dbReference type="Proteomes" id="UP000054805">
    <property type="component" value="Unassembled WGS sequence"/>
</dbReference>
<evidence type="ECO:0000313" key="2">
    <source>
        <dbReference type="Proteomes" id="UP000054805"/>
    </source>
</evidence>
<dbReference type="AlphaFoldDB" id="A0A0V1JF32"/>
<evidence type="ECO:0000313" key="1">
    <source>
        <dbReference type="EMBL" id="KRZ33569.1"/>
    </source>
</evidence>
<comment type="caution">
    <text evidence="1">The sequence shown here is derived from an EMBL/GenBank/DDBJ whole genome shotgun (WGS) entry which is preliminary data.</text>
</comment>
<reference evidence="1 2" key="1">
    <citation type="submission" date="2015-01" db="EMBL/GenBank/DDBJ databases">
        <title>Evolution of Trichinella species and genotypes.</title>
        <authorList>
            <person name="Korhonen P.K."/>
            <person name="Edoardo P."/>
            <person name="Giuseppe L.R."/>
            <person name="Gasser R.B."/>
        </authorList>
    </citation>
    <scope>NUCLEOTIDE SEQUENCE [LARGE SCALE GENOMIC DNA]</scope>
    <source>
        <strain evidence="1">ISS588</strain>
    </source>
</reference>
<proteinExistence type="predicted"/>
<keyword evidence="2" id="KW-1185">Reference proteome</keyword>
<sequence length="75" mass="8465">MGIILIFTNEPTNMSVGCIEKQTHKGYLILASTDNYHSRNESLAVYRAIVSFVKTHCSKIDTDNQKTLITSPKNY</sequence>
<dbReference type="EMBL" id="JYDS01000008">
    <property type="protein sequence ID" value="KRZ33569.1"/>
    <property type="molecule type" value="Genomic_DNA"/>
</dbReference>
<organism evidence="1 2">
    <name type="scientific">Trichinella pseudospiralis</name>
    <name type="common">Parasitic roundworm</name>
    <dbReference type="NCBI Taxonomy" id="6337"/>
    <lineage>
        <taxon>Eukaryota</taxon>
        <taxon>Metazoa</taxon>
        <taxon>Ecdysozoa</taxon>
        <taxon>Nematoda</taxon>
        <taxon>Enoplea</taxon>
        <taxon>Dorylaimia</taxon>
        <taxon>Trichinellida</taxon>
        <taxon>Trichinellidae</taxon>
        <taxon>Trichinella</taxon>
    </lineage>
</organism>
<protein>
    <submittedName>
        <fullName evidence="1">Uncharacterized protein</fullName>
    </submittedName>
</protein>
<name>A0A0V1JF32_TRIPS</name>